<sequence>MCIELLNYQEQHGKDFSNFFNLKEIDNDAQTLLDKFLNNPEYGLFKKMKELQLLKLQKLWDLKYSQPGSMIETFLEQLVFLGNFEKIW</sequence>
<comment type="caution">
    <text evidence="1">The sequence shown here is derived from an EMBL/GenBank/DDBJ whole genome shotgun (WGS) entry which is preliminary data.</text>
</comment>
<evidence type="ECO:0000313" key="1">
    <source>
        <dbReference type="EMBL" id="RGO09936.1"/>
    </source>
</evidence>
<proteinExistence type="predicted"/>
<dbReference type="Proteomes" id="UP000261087">
    <property type="component" value="Unassembled WGS sequence"/>
</dbReference>
<protein>
    <submittedName>
        <fullName evidence="1">Uncharacterized protein</fullName>
    </submittedName>
</protein>
<organism evidence="1 2">
    <name type="scientific">Thomasclavelia spiroformis</name>
    <dbReference type="NCBI Taxonomy" id="29348"/>
    <lineage>
        <taxon>Bacteria</taxon>
        <taxon>Bacillati</taxon>
        <taxon>Bacillota</taxon>
        <taxon>Erysipelotrichia</taxon>
        <taxon>Erysipelotrichales</taxon>
        <taxon>Coprobacillaceae</taxon>
        <taxon>Thomasclavelia</taxon>
    </lineage>
</organism>
<dbReference type="RefSeq" id="WP_147330937.1">
    <property type="nucleotide sequence ID" value="NZ_JBKTYH010000009.1"/>
</dbReference>
<dbReference type="AlphaFoldDB" id="A0A3E5FQ96"/>
<gene>
    <name evidence="1" type="ORF">DXB31_06225</name>
</gene>
<accession>A0A3E5FQ96</accession>
<evidence type="ECO:0000313" key="2">
    <source>
        <dbReference type="Proteomes" id="UP000261087"/>
    </source>
</evidence>
<reference evidence="1 2" key="1">
    <citation type="submission" date="2018-08" db="EMBL/GenBank/DDBJ databases">
        <title>A genome reference for cultivated species of the human gut microbiota.</title>
        <authorList>
            <person name="Zou Y."/>
            <person name="Xue W."/>
            <person name="Luo G."/>
        </authorList>
    </citation>
    <scope>NUCLEOTIDE SEQUENCE [LARGE SCALE GENOMIC DNA]</scope>
    <source>
        <strain evidence="1 2">OM02-6</strain>
    </source>
</reference>
<dbReference type="EMBL" id="QSVF01000012">
    <property type="protein sequence ID" value="RGO09936.1"/>
    <property type="molecule type" value="Genomic_DNA"/>
</dbReference>
<name>A0A3E5FQ96_9FIRM</name>